<dbReference type="NCBIfam" id="NF003037">
    <property type="entry name" value="PRK03932.1"/>
    <property type="match status" value="1"/>
</dbReference>
<protein>
    <recommendedName>
        <fullName evidence="7">Asparagine--tRNA ligase</fullName>
        <ecNumber evidence="7">6.1.1.22</ecNumber>
    </recommendedName>
    <alternativeName>
        <fullName evidence="7">Asparaginyl-tRNA synthetase</fullName>
        <shortName evidence="7">AsnRS</shortName>
    </alternativeName>
</protein>
<dbReference type="HAMAP" id="MF_00534">
    <property type="entry name" value="Asn_tRNA_synth"/>
    <property type="match status" value="1"/>
</dbReference>
<accession>A0A1F4U3T2</accession>
<keyword evidence="6 7" id="KW-0030">Aminoacyl-tRNA synthetase</keyword>
<dbReference type="InterPro" id="IPR002312">
    <property type="entry name" value="Asp/Asn-tRNA-synth_IIb"/>
</dbReference>
<dbReference type="InterPro" id="IPR004364">
    <property type="entry name" value="Aa-tRNA-synt_II"/>
</dbReference>
<dbReference type="GO" id="GO:0006421">
    <property type="term" value="P:asparaginyl-tRNA aminoacylation"/>
    <property type="evidence" value="ECO:0007669"/>
    <property type="project" value="UniProtKB-UniRule"/>
</dbReference>
<dbReference type="NCBIfam" id="NF003483">
    <property type="entry name" value="PRK05159.1"/>
    <property type="match status" value="1"/>
</dbReference>
<dbReference type="PROSITE" id="PS50862">
    <property type="entry name" value="AA_TRNA_LIGASE_II"/>
    <property type="match status" value="1"/>
</dbReference>
<evidence type="ECO:0000313" key="10">
    <source>
        <dbReference type="Proteomes" id="UP000177025"/>
    </source>
</evidence>
<dbReference type="InterPro" id="IPR006195">
    <property type="entry name" value="aa-tRNA-synth_II"/>
</dbReference>
<dbReference type="EC" id="6.1.1.22" evidence="7"/>
<keyword evidence="3 7" id="KW-0547">Nucleotide-binding</keyword>
<dbReference type="SUPFAM" id="SSF55681">
    <property type="entry name" value="Class II aaRS and biotin synthetases"/>
    <property type="match status" value="1"/>
</dbReference>
<dbReference type="GO" id="GO:0005524">
    <property type="term" value="F:ATP binding"/>
    <property type="evidence" value="ECO:0007669"/>
    <property type="project" value="UniProtKB-UniRule"/>
</dbReference>
<dbReference type="Pfam" id="PF01336">
    <property type="entry name" value="tRNA_anti-codon"/>
    <property type="match status" value="1"/>
</dbReference>
<dbReference type="AlphaFoldDB" id="A0A1F4U3T2"/>
<evidence type="ECO:0000259" key="8">
    <source>
        <dbReference type="PROSITE" id="PS50862"/>
    </source>
</evidence>
<dbReference type="InterPro" id="IPR045864">
    <property type="entry name" value="aa-tRNA-synth_II/BPL/LPL"/>
</dbReference>
<dbReference type="Proteomes" id="UP000177025">
    <property type="component" value="Unassembled WGS sequence"/>
</dbReference>
<dbReference type="EMBL" id="MEUM01000159">
    <property type="protein sequence ID" value="OGC38953.1"/>
    <property type="molecule type" value="Genomic_DNA"/>
</dbReference>
<evidence type="ECO:0000256" key="5">
    <source>
        <dbReference type="ARBA" id="ARBA00022917"/>
    </source>
</evidence>
<evidence type="ECO:0000256" key="7">
    <source>
        <dbReference type="HAMAP-Rule" id="MF_00534"/>
    </source>
</evidence>
<dbReference type="CDD" id="cd00776">
    <property type="entry name" value="AsxRS_core"/>
    <property type="match status" value="1"/>
</dbReference>
<evidence type="ECO:0000256" key="3">
    <source>
        <dbReference type="ARBA" id="ARBA00022741"/>
    </source>
</evidence>
<dbReference type="GO" id="GO:0005737">
    <property type="term" value="C:cytoplasm"/>
    <property type="evidence" value="ECO:0007669"/>
    <property type="project" value="UniProtKB-SubCell"/>
</dbReference>
<dbReference type="PANTHER" id="PTHR22594:SF34">
    <property type="entry name" value="ASPARAGINE--TRNA LIGASE, MITOCHONDRIAL-RELATED"/>
    <property type="match status" value="1"/>
</dbReference>
<comment type="subunit">
    <text evidence="7">Homodimer.</text>
</comment>
<dbReference type="InterPro" id="IPR012340">
    <property type="entry name" value="NA-bd_OB-fold"/>
</dbReference>
<organism evidence="9 10">
    <name type="scientific">candidate division WOR-3 bacterium RBG_13_43_14</name>
    <dbReference type="NCBI Taxonomy" id="1802590"/>
    <lineage>
        <taxon>Bacteria</taxon>
        <taxon>Bacteria division WOR-3</taxon>
    </lineage>
</organism>
<proteinExistence type="inferred from homology"/>
<dbReference type="CDD" id="cd04323">
    <property type="entry name" value="AsnRS_cyto_like_N"/>
    <property type="match status" value="1"/>
</dbReference>
<dbReference type="InterPro" id="IPR004365">
    <property type="entry name" value="NA-bd_OB_tRNA"/>
</dbReference>
<sequence>MHVYIENIADYDGKKVLIKGWLHNKRSSGKVRFLLIRDGTGIVQSVIAKDEADEKIFEIADKITQESSLIITGMVRKDDRAPGGYEIIADSIEVLQMAIDYPISPKEHSIDYLLPLRHLWLRSRKQNAIMRIRHHIIKALRDFFDDQGFICADTPILTPAACEGTTTLFKVDYYDQEAYLSQSGQLYNEAAAAALGKVYCFGPTFRAEKSKTRKHLTEFWMLEPEVAFIELDGIIDLAEDMIIYMIEKVLSKSKTELNTLKRDPSKLESIKKPFPRISYKEAVEIIKKKEPDFKYGDDFGAPHEAVIGEHFDQPVFIHHFPAAIKAFYMKRDPNDESLALGVDMIGPEGYGELIGGGQREDDHDILLKRIKEYKLPEEAFQWFLDLRKFGTCPHGGFGLGLERTIAWICGIKHVRETIPFPRMLDKIYP</sequence>
<dbReference type="NCBIfam" id="TIGR00457">
    <property type="entry name" value="asnS"/>
    <property type="match status" value="1"/>
</dbReference>
<name>A0A1F4U3T2_UNCW3</name>
<evidence type="ECO:0000256" key="6">
    <source>
        <dbReference type="ARBA" id="ARBA00023146"/>
    </source>
</evidence>
<dbReference type="Gene3D" id="2.40.50.140">
    <property type="entry name" value="Nucleic acid-binding proteins"/>
    <property type="match status" value="1"/>
</dbReference>
<keyword evidence="5 7" id="KW-0648">Protein biosynthesis</keyword>
<evidence type="ECO:0000256" key="1">
    <source>
        <dbReference type="ARBA" id="ARBA00008226"/>
    </source>
</evidence>
<dbReference type="Pfam" id="PF00152">
    <property type="entry name" value="tRNA-synt_2"/>
    <property type="match status" value="1"/>
</dbReference>
<keyword evidence="2 7" id="KW-0436">Ligase</keyword>
<evidence type="ECO:0000313" key="9">
    <source>
        <dbReference type="EMBL" id="OGC38953.1"/>
    </source>
</evidence>
<gene>
    <name evidence="7" type="primary">asnS</name>
    <name evidence="9" type="ORF">A2Y85_05990</name>
</gene>
<dbReference type="GO" id="GO:0004816">
    <property type="term" value="F:asparagine-tRNA ligase activity"/>
    <property type="evidence" value="ECO:0007669"/>
    <property type="project" value="UniProtKB-UniRule"/>
</dbReference>
<feature type="domain" description="Aminoacyl-transfer RNA synthetases class-II family profile" evidence="8">
    <location>
        <begin position="130"/>
        <end position="419"/>
    </location>
</feature>
<reference evidence="9 10" key="1">
    <citation type="journal article" date="2016" name="Nat. Commun.">
        <title>Thousands of microbial genomes shed light on interconnected biogeochemical processes in an aquifer system.</title>
        <authorList>
            <person name="Anantharaman K."/>
            <person name="Brown C.T."/>
            <person name="Hug L.A."/>
            <person name="Sharon I."/>
            <person name="Castelle C.J."/>
            <person name="Probst A.J."/>
            <person name="Thomas B.C."/>
            <person name="Singh A."/>
            <person name="Wilkins M.J."/>
            <person name="Karaoz U."/>
            <person name="Brodie E.L."/>
            <person name="Williams K.H."/>
            <person name="Hubbard S.S."/>
            <person name="Banfield J.F."/>
        </authorList>
    </citation>
    <scope>NUCLEOTIDE SEQUENCE [LARGE SCALE GENOMIC DNA]</scope>
</reference>
<dbReference type="InterPro" id="IPR004522">
    <property type="entry name" value="Asn-tRNA-ligase"/>
</dbReference>
<dbReference type="PRINTS" id="PR01042">
    <property type="entry name" value="TRNASYNTHASP"/>
</dbReference>
<dbReference type="PANTHER" id="PTHR22594">
    <property type="entry name" value="ASPARTYL/LYSYL-TRNA SYNTHETASE"/>
    <property type="match status" value="1"/>
</dbReference>
<dbReference type="SUPFAM" id="SSF50249">
    <property type="entry name" value="Nucleic acid-binding proteins"/>
    <property type="match status" value="1"/>
</dbReference>
<comment type="caution">
    <text evidence="9">The sequence shown here is derived from an EMBL/GenBank/DDBJ whole genome shotgun (WGS) entry which is preliminary data.</text>
</comment>
<comment type="subcellular location">
    <subcellularLocation>
        <location evidence="7">Cytoplasm</location>
    </subcellularLocation>
</comment>
<dbReference type="GO" id="GO:0003676">
    <property type="term" value="F:nucleic acid binding"/>
    <property type="evidence" value="ECO:0007669"/>
    <property type="project" value="InterPro"/>
</dbReference>
<keyword evidence="4 7" id="KW-0067">ATP-binding</keyword>
<evidence type="ECO:0000256" key="4">
    <source>
        <dbReference type="ARBA" id="ARBA00022840"/>
    </source>
</evidence>
<dbReference type="Gene3D" id="3.30.930.10">
    <property type="entry name" value="Bira Bifunctional Protein, Domain 2"/>
    <property type="match status" value="1"/>
</dbReference>
<evidence type="ECO:0000256" key="2">
    <source>
        <dbReference type="ARBA" id="ARBA00022598"/>
    </source>
</evidence>
<keyword evidence="7" id="KW-0963">Cytoplasm</keyword>
<comment type="similarity">
    <text evidence="1 7">Belongs to the class-II aminoacyl-tRNA synthetase family.</text>
</comment>
<comment type="catalytic activity">
    <reaction evidence="7">
        <text>tRNA(Asn) + L-asparagine + ATP = L-asparaginyl-tRNA(Asn) + AMP + diphosphate + H(+)</text>
        <dbReference type="Rhea" id="RHEA:11180"/>
        <dbReference type="Rhea" id="RHEA-COMP:9659"/>
        <dbReference type="Rhea" id="RHEA-COMP:9674"/>
        <dbReference type="ChEBI" id="CHEBI:15378"/>
        <dbReference type="ChEBI" id="CHEBI:30616"/>
        <dbReference type="ChEBI" id="CHEBI:33019"/>
        <dbReference type="ChEBI" id="CHEBI:58048"/>
        <dbReference type="ChEBI" id="CHEBI:78442"/>
        <dbReference type="ChEBI" id="CHEBI:78515"/>
        <dbReference type="ChEBI" id="CHEBI:456215"/>
        <dbReference type="EC" id="6.1.1.22"/>
    </reaction>
</comment>